<dbReference type="InterPro" id="IPR001452">
    <property type="entry name" value="SH3_domain"/>
</dbReference>
<evidence type="ECO:0000256" key="1">
    <source>
        <dbReference type="ARBA" id="ARBA00022443"/>
    </source>
</evidence>
<evidence type="ECO:0000313" key="5">
    <source>
        <dbReference type="EMBL" id="KAI0297267.1"/>
    </source>
</evidence>
<dbReference type="EMBL" id="WTXG01000039">
    <property type="protein sequence ID" value="KAI0297267.1"/>
    <property type="molecule type" value="Genomic_DNA"/>
</dbReference>
<dbReference type="Proteomes" id="UP001203297">
    <property type="component" value="Unassembled WGS sequence"/>
</dbReference>
<reference evidence="5" key="1">
    <citation type="journal article" date="2022" name="New Phytol.">
        <title>Evolutionary transition to the ectomycorrhizal habit in the genomes of a hyperdiverse lineage of mushroom-forming fungi.</title>
        <authorList>
            <person name="Looney B."/>
            <person name="Miyauchi S."/>
            <person name="Morin E."/>
            <person name="Drula E."/>
            <person name="Courty P.E."/>
            <person name="Kohler A."/>
            <person name="Kuo A."/>
            <person name="LaButti K."/>
            <person name="Pangilinan J."/>
            <person name="Lipzen A."/>
            <person name="Riley R."/>
            <person name="Andreopoulos W."/>
            <person name="He G."/>
            <person name="Johnson J."/>
            <person name="Nolan M."/>
            <person name="Tritt A."/>
            <person name="Barry K.W."/>
            <person name="Grigoriev I.V."/>
            <person name="Nagy L.G."/>
            <person name="Hibbett D."/>
            <person name="Henrissat B."/>
            <person name="Matheny P.B."/>
            <person name="Labbe J."/>
            <person name="Martin F.M."/>
        </authorList>
    </citation>
    <scope>NUCLEOTIDE SEQUENCE</scope>
    <source>
        <strain evidence="5">BPL690</strain>
    </source>
</reference>
<name>A0AAD4M097_9AGAM</name>
<dbReference type="GO" id="GO:0043328">
    <property type="term" value="P:protein transport to vacuole involved in ubiquitin-dependent protein catabolic process via the multivesicular body sorting pathway"/>
    <property type="evidence" value="ECO:0007669"/>
    <property type="project" value="TreeGrafter"/>
</dbReference>
<feature type="region of interest" description="Disordered" evidence="3">
    <location>
        <begin position="54"/>
        <end position="84"/>
    </location>
</feature>
<keyword evidence="6" id="KW-1185">Reference proteome</keyword>
<dbReference type="PRINTS" id="PR00452">
    <property type="entry name" value="SH3DOMAIN"/>
</dbReference>
<dbReference type="Gene3D" id="2.30.30.40">
    <property type="entry name" value="SH3 Domains"/>
    <property type="match status" value="1"/>
</dbReference>
<sequence length="272" mass="28765">MPDHSALIAHIVSQTRQNVEFLMAQNEIPRDVGQGILAKLPTASDVTLRDLSEQTRRMTIPSPPLSHTSTDYAPPPGPPSGPPVRRAIPPQQPAMQRAKALWTYNEYGSEPNDLSFRAGDIIDIVAETNTDWWTGRLNGKQGLFPSNYVEKIPASASPPSYPPYDDTRALTPASSPAPYLNGPSAQYQPVYNGPPQGGYQSHQPQPYNPYTGPPSQPAPPAQVVVQQAPSGQPPKPSRFGGLGQVLATSAVGGVGFGGAGSAIGGGIVDAIF</sequence>
<dbReference type="PANTHER" id="PTHR45929:SF3">
    <property type="entry name" value="JAK PATHWAY SIGNAL TRANSDUCTION ADAPTOR MOLECULE"/>
    <property type="match status" value="1"/>
</dbReference>
<dbReference type="GO" id="GO:0033565">
    <property type="term" value="C:ESCRT-0 complex"/>
    <property type="evidence" value="ECO:0007669"/>
    <property type="project" value="TreeGrafter"/>
</dbReference>
<dbReference type="Pfam" id="PF00018">
    <property type="entry name" value="SH3_1"/>
    <property type="match status" value="1"/>
</dbReference>
<feature type="compositionally biased region" description="Low complexity" evidence="3">
    <location>
        <begin position="221"/>
        <end position="230"/>
    </location>
</feature>
<dbReference type="AlphaFoldDB" id="A0AAD4M097"/>
<dbReference type="FunFam" id="2.30.30.40:FF:000072">
    <property type="entry name" value="Unconventional Myosin IB"/>
    <property type="match status" value="1"/>
</dbReference>
<protein>
    <submittedName>
        <fullName evidence="5">SH3 domain-containing protein</fullName>
    </submittedName>
</protein>
<proteinExistence type="predicted"/>
<evidence type="ECO:0000313" key="6">
    <source>
        <dbReference type="Proteomes" id="UP001203297"/>
    </source>
</evidence>
<feature type="compositionally biased region" description="Pro residues" evidence="3">
    <location>
        <begin position="73"/>
        <end position="82"/>
    </location>
</feature>
<gene>
    <name evidence="5" type="ORF">B0F90DRAFT_1740626</name>
</gene>
<dbReference type="PANTHER" id="PTHR45929">
    <property type="entry name" value="JAK PATHWAY SIGNAL TRANSDUCTION ADAPTOR MOLECULE"/>
    <property type="match status" value="1"/>
</dbReference>
<feature type="domain" description="SH3" evidence="4">
    <location>
        <begin position="93"/>
        <end position="154"/>
    </location>
</feature>
<dbReference type="SUPFAM" id="SSF50044">
    <property type="entry name" value="SH3-domain"/>
    <property type="match status" value="1"/>
</dbReference>
<dbReference type="PROSITE" id="PS50002">
    <property type="entry name" value="SH3"/>
    <property type="match status" value="1"/>
</dbReference>
<keyword evidence="1 2" id="KW-0728">SH3 domain</keyword>
<comment type="caution">
    <text evidence="5">The sequence shown here is derived from an EMBL/GenBank/DDBJ whole genome shotgun (WGS) entry which is preliminary data.</text>
</comment>
<feature type="region of interest" description="Disordered" evidence="3">
    <location>
        <begin position="155"/>
        <end position="241"/>
    </location>
</feature>
<evidence type="ECO:0000256" key="2">
    <source>
        <dbReference type="PROSITE-ProRule" id="PRU00192"/>
    </source>
</evidence>
<dbReference type="PRINTS" id="PR00499">
    <property type="entry name" value="P67PHOX"/>
</dbReference>
<evidence type="ECO:0000259" key="4">
    <source>
        <dbReference type="PROSITE" id="PS50002"/>
    </source>
</evidence>
<dbReference type="InterPro" id="IPR050670">
    <property type="entry name" value="STAM"/>
</dbReference>
<organism evidence="5 6">
    <name type="scientific">Multifurca ochricompacta</name>
    <dbReference type="NCBI Taxonomy" id="376703"/>
    <lineage>
        <taxon>Eukaryota</taxon>
        <taxon>Fungi</taxon>
        <taxon>Dikarya</taxon>
        <taxon>Basidiomycota</taxon>
        <taxon>Agaricomycotina</taxon>
        <taxon>Agaricomycetes</taxon>
        <taxon>Russulales</taxon>
        <taxon>Russulaceae</taxon>
        <taxon>Multifurca</taxon>
    </lineage>
</organism>
<evidence type="ECO:0000256" key="3">
    <source>
        <dbReference type="SAM" id="MobiDB-lite"/>
    </source>
</evidence>
<feature type="compositionally biased region" description="Pro residues" evidence="3">
    <location>
        <begin position="211"/>
        <end position="220"/>
    </location>
</feature>
<dbReference type="InterPro" id="IPR036028">
    <property type="entry name" value="SH3-like_dom_sf"/>
</dbReference>
<dbReference type="SMART" id="SM00326">
    <property type="entry name" value="SH3"/>
    <property type="match status" value="1"/>
</dbReference>
<accession>A0AAD4M097</accession>